<sequence>MQTNPFDQNFSIFDKKFVPVISDRFLDMEPLEDLLNAKYSANQNKSPWLKKPRLKALHLTSDEDIIEMDEIDEIINIYSSFHISGKFSGQERIQLFEYRRR</sequence>
<gene>
    <name evidence="1" type="ORF">FWILDA_LOCUS13101</name>
</gene>
<dbReference type="AlphaFoldDB" id="A0A9W4X138"/>
<reference evidence="1" key="1">
    <citation type="submission" date="2022-08" db="EMBL/GenBank/DDBJ databases">
        <authorList>
            <person name="Kallberg Y."/>
            <person name="Tangrot J."/>
            <person name="Rosling A."/>
        </authorList>
    </citation>
    <scope>NUCLEOTIDE SEQUENCE</scope>
    <source>
        <strain evidence="1">Wild A</strain>
    </source>
</reference>
<proteinExistence type="predicted"/>
<protein>
    <submittedName>
        <fullName evidence="1">1278_t:CDS:1</fullName>
    </submittedName>
</protein>
<dbReference type="EMBL" id="CAMKVN010004655">
    <property type="protein sequence ID" value="CAI2187480.1"/>
    <property type="molecule type" value="Genomic_DNA"/>
</dbReference>
<comment type="caution">
    <text evidence="1">The sequence shown here is derived from an EMBL/GenBank/DDBJ whole genome shotgun (WGS) entry which is preliminary data.</text>
</comment>
<evidence type="ECO:0000313" key="2">
    <source>
        <dbReference type="Proteomes" id="UP001153678"/>
    </source>
</evidence>
<accession>A0A9W4X138</accession>
<evidence type="ECO:0000313" key="1">
    <source>
        <dbReference type="EMBL" id="CAI2187480.1"/>
    </source>
</evidence>
<organism evidence="1 2">
    <name type="scientific">Funneliformis geosporum</name>
    <dbReference type="NCBI Taxonomy" id="1117311"/>
    <lineage>
        <taxon>Eukaryota</taxon>
        <taxon>Fungi</taxon>
        <taxon>Fungi incertae sedis</taxon>
        <taxon>Mucoromycota</taxon>
        <taxon>Glomeromycotina</taxon>
        <taxon>Glomeromycetes</taxon>
        <taxon>Glomerales</taxon>
        <taxon>Glomeraceae</taxon>
        <taxon>Funneliformis</taxon>
    </lineage>
</organism>
<dbReference type="Proteomes" id="UP001153678">
    <property type="component" value="Unassembled WGS sequence"/>
</dbReference>
<keyword evidence="2" id="KW-1185">Reference proteome</keyword>
<name>A0A9W4X138_9GLOM</name>